<comment type="caution">
    <text evidence="1">The sequence shown here is derived from an EMBL/GenBank/DDBJ whole genome shotgun (WGS) entry which is preliminary data.</text>
</comment>
<dbReference type="EMBL" id="JABFAF010000003">
    <property type="protein sequence ID" value="MBA0850930.1"/>
    <property type="molecule type" value="Genomic_DNA"/>
</dbReference>
<evidence type="ECO:0000313" key="2">
    <source>
        <dbReference type="Proteomes" id="UP000593576"/>
    </source>
</evidence>
<dbReference type="Proteomes" id="UP000593576">
    <property type="component" value="Unassembled WGS sequence"/>
</dbReference>
<accession>A0A7J9KWV5</accession>
<keyword evidence="2" id="KW-1185">Reference proteome</keyword>
<dbReference type="AlphaFoldDB" id="A0A7J9KWV5"/>
<gene>
    <name evidence="1" type="ORF">Goshw_009763</name>
</gene>
<organism evidence="1 2">
    <name type="scientific">Gossypium schwendimanii</name>
    <name type="common">Cotton</name>
    <dbReference type="NCBI Taxonomy" id="34291"/>
    <lineage>
        <taxon>Eukaryota</taxon>
        <taxon>Viridiplantae</taxon>
        <taxon>Streptophyta</taxon>
        <taxon>Embryophyta</taxon>
        <taxon>Tracheophyta</taxon>
        <taxon>Spermatophyta</taxon>
        <taxon>Magnoliopsida</taxon>
        <taxon>eudicotyledons</taxon>
        <taxon>Gunneridae</taxon>
        <taxon>Pentapetalae</taxon>
        <taxon>rosids</taxon>
        <taxon>malvids</taxon>
        <taxon>Malvales</taxon>
        <taxon>Malvaceae</taxon>
        <taxon>Malvoideae</taxon>
        <taxon>Gossypium</taxon>
    </lineage>
</organism>
<name>A0A7J9KWV5_GOSSC</name>
<protein>
    <submittedName>
        <fullName evidence="1">Uncharacterized protein</fullName>
    </submittedName>
</protein>
<sequence>MNWLRRNFGGLDEDSTEGQSEQHAQAYILMIIGGFLMPDKWNHRLCYMRLPDELRDMRLLLDQQSEVEAIAAHDLACYSEYMSWFRVHGMPYLLGEEAMGRPPHTRRLR</sequence>
<evidence type="ECO:0000313" key="1">
    <source>
        <dbReference type="EMBL" id="MBA0850930.1"/>
    </source>
</evidence>
<proteinExistence type="predicted"/>
<dbReference type="OrthoDB" id="10500137at2759"/>
<reference evidence="1 2" key="1">
    <citation type="journal article" date="2019" name="Genome Biol. Evol.">
        <title>Insights into the evolution of the New World diploid cottons (Gossypium, subgenus Houzingenia) based on genome sequencing.</title>
        <authorList>
            <person name="Grover C.E."/>
            <person name="Arick M.A. 2nd"/>
            <person name="Thrash A."/>
            <person name="Conover J.L."/>
            <person name="Sanders W.S."/>
            <person name="Peterson D.G."/>
            <person name="Frelichowski J.E."/>
            <person name="Scheffler J.A."/>
            <person name="Scheffler B.E."/>
            <person name="Wendel J.F."/>
        </authorList>
    </citation>
    <scope>NUCLEOTIDE SEQUENCE [LARGE SCALE GENOMIC DNA]</scope>
    <source>
        <strain evidence="1">1</strain>
        <tissue evidence="1">Leaf</tissue>
    </source>
</reference>